<gene>
    <name evidence="3" type="primary">yafJ</name>
    <name evidence="3" type="ORF">CUZ56_00416</name>
</gene>
<keyword evidence="1 3" id="KW-0315">Glutamine amidotransferase</keyword>
<dbReference type="PROSITE" id="PS51278">
    <property type="entry name" value="GATASE_TYPE_2"/>
    <property type="match status" value="1"/>
</dbReference>
<dbReference type="InterPro" id="IPR026869">
    <property type="entry name" value="EgtC-like"/>
</dbReference>
<dbReference type="Proteomes" id="UP000286947">
    <property type="component" value="Unassembled WGS sequence"/>
</dbReference>
<reference evidence="3 4" key="1">
    <citation type="submission" date="2018-01" db="EMBL/GenBank/DDBJ databases">
        <title>Saezia sanguinis gen. nov., sp. nov., in the order Burkholderiales isolated from human blood.</title>
        <authorList>
            <person name="Medina-Pascual M.J."/>
            <person name="Valdezate S."/>
            <person name="Monzon S."/>
            <person name="Cuesta I."/>
            <person name="Carrasco G."/>
            <person name="Villalon P."/>
            <person name="Saez-Nieto J.A."/>
        </authorList>
    </citation>
    <scope>NUCLEOTIDE SEQUENCE [LARGE SCALE GENOMIC DNA]</scope>
    <source>
        <strain evidence="3 4">CNM695-12</strain>
    </source>
</reference>
<evidence type="ECO:0000313" key="4">
    <source>
        <dbReference type="Proteomes" id="UP000286947"/>
    </source>
</evidence>
<dbReference type="Pfam" id="PF13230">
    <property type="entry name" value="GATase_4"/>
    <property type="match status" value="1"/>
</dbReference>
<dbReference type="EMBL" id="PQSP01000001">
    <property type="protein sequence ID" value="RUS67934.1"/>
    <property type="molecule type" value="Genomic_DNA"/>
</dbReference>
<dbReference type="PANTHER" id="PTHR42824:SF1">
    <property type="entry name" value="GLUTAMINE AMIDOTRANSFERASE YAFJ-RELATED"/>
    <property type="match status" value="1"/>
</dbReference>
<accession>A0A433SGZ7</accession>
<evidence type="ECO:0000259" key="2">
    <source>
        <dbReference type="PROSITE" id="PS51278"/>
    </source>
</evidence>
<proteinExistence type="predicted"/>
<comment type="caution">
    <text evidence="3">The sequence shown here is derived from an EMBL/GenBank/DDBJ whole genome shotgun (WGS) entry which is preliminary data.</text>
</comment>
<protein>
    <submittedName>
        <fullName evidence="3">Glutamine amidotransferase YafJ</fullName>
        <ecNumber evidence="3">2.4.2.-</ecNumber>
    </submittedName>
</protein>
<feature type="domain" description="Glutamine amidotransferase type-2" evidence="2">
    <location>
        <begin position="2"/>
        <end position="250"/>
    </location>
</feature>
<dbReference type="CDD" id="cd01908">
    <property type="entry name" value="YafJ"/>
    <property type="match status" value="1"/>
</dbReference>
<sequence>MCQLLGMNCNTPTDIVFSFTGFANRAGKTGIHTDGFGIAFFEGKGLRLFVDSQPALTSPVAVLIKNYPIQSENVIAHIRKATVGEVRLENCHPFCRELWGRYWVFSHNGDLKNYAPRLHSHFRPVGSTDSELAFCWIMQELAKAHAGMPSIAELSNTLRELAQVVSRYGTFNFMLSNGVALWTHCTTSLFHLTRQFPFKSARLQDEDMAVDFSQLTTRDDRVALIATEPLTTDEPWEPYSTGELKVFMKGEYLVDI</sequence>
<dbReference type="PANTHER" id="PTHR42824">
    <property type="entry name" value="GLUTAMINE AMIDOTRANSFERASE"/>
    <property type="match status" value="1"/>
</dbReference>
<dbReference type="SUPFAM" id="SSF56235">
    <property type="entry name" value="N-terminal nucleophile aminohydrolases (Ntn hydrolases)"/>
    <property type="match status" value="1"/>
</dbReference>
<dbReference type="RefSeq" id="WP_126977722.1">
    <property type="nucleotide sequence ID" value="NZ_PQSP01000001.1"/>
</dbReference>
<dbReference type="InterPro" id="IPR029055">
    <property type="entry name" value="Ntn_hydrolases_N"/>
</dbReference>
<keyword evidence="3" id="KW-0328">Glycosyltransferase</keyword>
<evidence type="ECO:0000256" key="1">
    <source>
        <dbReference type="ARBA" id="ARBA00022962"/>
    </source>
</evidence>
<evidence type="ECO:0000313" key="3">
    <source>
        <dbReference type="EMBL" id="RUS67934.1"/>
    </source>
</evidence>
<keyword evidence="4" id="KW-1185">Reference proteome</keyword>
<keyword evidence="3" id="KW-0808">Transferase</keyword>
<dbReference type="EC" id="2.4.2.-" evidence="3"/>
<name>A0A433SGZ7_9BURK</name>
<dbReference type="Gene3D" id="3.60.20.10">
    <property type="entry name" value="Glutamine Phosphoribosylpyrophosphate, subunit 1, domain 1"/>
    <property type="match status" value="1"/>
</dbReference>
<dbReference type="GO" id="GO:0016757">
    <property type="term" value="F:glycosyltransferase activity"/>
    <property type="evidence" value="ECO:0007669"/>
    <property type="project" value="UniProtKB-KW"/>
</dbReference>
<dbReference type="InterPro" id="IPR017932">
    <property type="entry name" value="GATase_2_dom"/>
</dbReference>
<dbReference type="OrthoDB" id="321954at2"/>
<dbReference type="AlphaFoldDB" id="A0A433SGZ7"/>
<organism evidence="3 4">
    <name type="scientific">Saezia sanguinis</name>
    <dbReference type="NCBI Taxonomy" id="1965230"/>
    <lineage>
        <taxon>Bacteria</taxon>
        <taxon>Pseudomonadati</taxon>
        <taxon>Pseudomonadota</taxon>
        <taxon>Betaproteobacteria</taxon>
        <taxon>Burkholderiales</taxon>
        <taxon>Saeziaceae</taxon>
        <taxon>Saezia</taxon>
    </lineage>
</organism>